<dbReference type="EMBL" id="CAJPWZ010000881">
    <property type="protein sequence ID" value="CAG2202199.1"/>
    <property type="molecule type" value="Genomic_DNA"/>
</dbReference>
<gene>
    <name evidence="1" type="ORF">MEDL_16779</name>
</gene>
<organism evidence="1 2">
    <name type="scientific">Mytilus edulis</name>
    <name type="common">Blue mussel</name>
    <dbReference type="NCBI Taxonomy" id="6550"/>
    <lineage>
        <taxon>Eukaryota</taxon>
        <taxon>Metazoa</taxon>
        <taxon>Spiralia</taxon>
        <taxon>Lophotrochozoa</taxon>
        <taxon>Mollusca</taxon>
        <taxon>Bivalvia</taxon>
        <taxon>Autobranchia</taxon>
        <taxon>Pteriomorphia</taxon>
        <taxon>Mytilida</taxon>
        <taxon>Mytiloidea</taxon>
        <taxon>Mytilidae</taxon>
        <taxon>Mytilinae</taxon>
        <taxon>Mytilus</taxon>
    </lineage>
</organism>
<dbReference type="OrthoDB" id="3863715at2759"/>
<dbReference type="AlphaFoldDB" id="A0A8S3QYL4"/>
<proteinExistence type="predicted"/>
<evidence type="ECO:0000313" key="2">
    <source>
        <dbReference type="Proteomes" id="UP000683360"/>
    </source>
</evidence>
<evidence type="ECO:0000313" key="1">
    <source>
        <dbReference type="EMBL" id="CAG2202199.1"/>
    </source>
</evidence>
<reference evidence="1" key="1">
    <citation type="submission" date="2021-03" db="EMBL/GenBank/DDBJ databases">
        <authorList>
            <person name="Bekaert M."/>
        </authorList>
    </citation>
    <scope>NUCLEOTIDE SEQUENCE</scope>
</reference>
<dbReference type="Proteomes" id="UP000683360">
    <property type="component" value="Unassembled WGS sequence"/>
</dbReference>
<comment type="caution">
    <text evidence="1">The sequence shown here is derived from an EMBL/GenBank/DDBJ whole genome shotgun (WGS) entry which is preliminary data.</text>
</comment>
<accession>A0A8S3QYL4</accession>
<protein>
    <submittedName>
        <fullName evidence="1">Uncharacterized protein</fullName>
    </submittedName>
</protein>
<keyword evidence="2" id="KW-1185">Reference proteome</keyword>
<name>A0A8S3QYL4_MYTED</name>
<sequence>MSTESQKEHSISNNEDGRPKHSRGNILICIKNNIVIESVLSSVKPVFILENDIFGSAKPSKEQFITHLELYNTIDANICPGSHLKALQRVRGLWRIYFDNDTDREFMISKEMWVRDNSRIMVNENPNHLKVRVKNVTCSAEDGKIERASEYY</sequence>